<protein>
    <submittedName>
        <fullName evidence="2">Ras-related protein Rab-8B</fullName>
    </submittedName>
</protein>
<dbReference type="SUPFAM" id="SSF52540">
    <property type="entry name" value="P-loop containing nucleoside triphosphate hydrolases"/>
    <property type="match status" value="1"/>
</dbReference>
<dbReference type="Pfam" id="PF00071">
    <property type="entry name" value="Ras"/>
    <property type="match status" value="1"/>
</dbReference>
<dbReference type="GO" id="GO:0005525">
    <property type="term" value="F:GTP binding"/>
    <property type="evidence" value="ECO:0007669"/>
    <property type="project" value="InterPro"/>
</dbReference>
<dbReference type="InterPro" id="IPR001806">
    <property type="entry name" value="Small_GTPase"/>
</dbReference>
<dbReference type="Gene3D" id="3.40.50.300">
    <property type="entry name" value="P-loop containing nucleotide triphosphate hydrolases"/>
    <property type="match status" value="1"/>
</dbReference>
<dbReference type="InterPro" id="IPR027417">
    <property type="entry name" value="P-loop_NTPase"/>
</dbReference>
<dbReference type="PANTHER" id="PTHR14659">
    <property type="entry name" value="ALPHA- AND GAMMA-ADAPTIN-BINDING PROTEIN P34"/>
    <property type="match status" value="1"/>
</dbReference>
<evidence type="ECO:0000256" key="1">
    <source>
        <dbReference type="SAM" id="MobiDB-lite"/>
    </source>
</evidence>
<feature type="region of interest" description="Disordered" evidence="1">
    <location>
        <begin position="326"/>
        <end position="406"/>
    </location>
</feature>
<organism evidence="2">
    <name type="scientific">Anthurium amnicola</name>
    <dbReference type="NCBI Taxonomy" id="1678845"/>
    <lineage>
        <taxon>Eukaryota</taxon>
        <taxon>Viridiplantae</taxon>
        <taxon>Streptophyta</taxon>
        <taxon>Embryophyta</taxon>
        <taxon>Tracheophyta</taxon>
        <taxon>Spermatophyta</taxon>
        <taxon>Magnoliopsida</taxon>
        <taxon>Liliopsida</taxon>
        <taxon>Araceae</taxon>
        <taxon>Pothoideae</taxon>
        <taxon>Potheae</taxon>
        <taxon>Anthurium</taxon>
    </lineage>
</organism>
<evidence type="ECO:0000313" key="2">
    <source>
        <dbReference type="EMBL" id="JAT63433.1"/>
    </source>
</evidence>
<dbReference type="EMBL" id="GDJX01004503">
    <property type="protein sequence ID" value="JAT63433.1"/>
    <property type="molecule type" value="Transcribed_RNA"/>
</dbReference>
<feature type="compositionally biased region" description="Polar residues" evidence="1">
    <location>
        <begin position="381"/>
        <end position="390"/>
    </location>
</feature>
<dbReference type="InterPro" id="IPR019341">
    <property type="entry name" value="Alpha/Gamma-adaptin-bd_p34"/>
</dbReference>
<proteinExistence type="predicted"/>
<feature type="region of interest" description="Disordered" evidence="1">
    <location>
        <begin position="1"/>
        <end position="23"/>
    </location>
</feature>
<name>A0A1D1Z979_9ARAE</name>
<accession>A0A1D1Z979</accession>
<feature type="compositionally biased region" description="Basic and acidic residues" evidence="1">
    <location>
        <begin position="355"/>
        <end position="369"/>
    </location>
</feature>
<dbReference type="PANTHER" id="PTHR14659:SF1">
    <property type="entry name" value="ALPHA- AND GAMMA-ADAPTIN-BINDING PROTEIN P34"/>
    <property type="match status" value="1"/>
</dbReference>
<reference evidence="2" key="1">
    <citation type="submission" date="2015-07" db="EMBL/GenBank/DDBJ databases">
        <title>Transcriptome Assembly of Anthurium amnicola.</title>
        <authorList>
            <person name="Suzuki J."/>
        </authorList>
    </citation>
    <scope>NUCLEOTIDE SEQUENCE</scope>
</reference>
<dbReference type="AlphaFoldDB" id="A0A1D1Z979"/>
<dbReference type="CDD" id="cd00882">
    <property type="entry name" value="Ras_like_GTPase"/>
    <property type="match status" value="1"/>
</dbReference>
<dbReference type="GO" id="GO:0003924">
    <property type="term" value="F:GTPase activity"/>
    <property type="evidence" value="ECO:0007669"/>
    <property type="project" value="InterPro"/>
</dbReference>
<sequence length="464" mass="51516">MLRELDGDGLGSGHTAAAAATRSPVPLESRPGILLVGPLNVGKRTLLSRLLTIDSSDELDSWTGILCHGWTIDTKYYSADLSIWTAQLDGDFSLGMLPIENQLDALLMVFDMSDASSFGTLQNWVSGVDIQKFEILLCIGNKVDLLPGHFAHVEYRRCLQQQGESGFDPHPEFLDYEISEAEGSSLLGKEEPSCEIRKSCLEWCSQYNIEFIEACASNAYFDKCLSVDGDVQGVERIFGALSAHMWPGMILKAGGKIMRPSLTENEECSDEESEYEVEYERLSAGSDDLWVGASDSWVSFSDQTVLTDMGEQAIDRDLHGIDLQDPEQESEVHVSNSPCMVSLPKVPNDLPAETGSEKKHDCENSHPNDSDFECEDRESSKVQASTSVDTLQEKDAVDESTQANEFSEDAHFAFEDLEQLMNEIGNMRENRRLMPDFQRREMAAKLAMKMAAMFGESGDEEGYE</sequence>
<dbReference type="Pfam" id="PF10199">
    <property type="entry name" value="Adaptin_binding"/>
    <property type="match status" value="1"/>
</dbReference>
<gene>
    <name evidence="2" type="primary">rab8B</name>
    <name evidence="2" type="ORF">g.125630</name>
</gene>